<dbReference type="NCBIfam" id="TIGR01417">
    <property type="entry name" value="PTS_I_fam"/>
    <property type="match status" value="1"/>
</dbReference>
<dbReference type="EMBL" id="JFAD01000017">
    <property type="protein sequence ID" value="EXU61144.1"/>
    <property type="molecule type" value="Genomic_DNA"/>
</dbReference>
<dbReference type="InterPro" id="IPR036637">
    <property type="entry name" value="Phosphohistidine_dom_sf"/>
</dbReference>
<dbReference type="GO" id="GO:0009401">
    <property type="term" value="P:phosphoenolpyruvate-dependent sugar phosphotransferase system"/>
    <property type="evidence" value="ECO:0007669"/>
    <property type="project" value="UniProtKB-KW"/>
</dbReference>
<dbReference type="InterPro" id="IPR023151">
    <property type="entry name" value="PEP_util_CS"/>
</dbReference>
<dbReference type="Proteomes" id="UP000020977">
    <property type="component" value="Unassembled WGS sequence"/>
</dbReference>
<evidence type="ECO:0000256" key="15">
    <source>
        <dbReference type="ARBA" id="ARBA00022842"/>
    </source>
</evidence>
<feature type="active site" description="Proton donor" evidence="18">
    <location>
        <position position="506"/>
    </location>
</feature>
<dbReference type="SUPFAM" id="SSF52009">
    <property type="entry name" value="Phosphohistidine domain"/>
    <property type="match status" value="1"/>
</dbReference>
<dbReference type="InterPro" id="IPR006318">
    <property type="entry name" value="PTS_EI-like"/>
</dbReference>
<comment type="subcellular location">
    <subcellularLocation>
        <location evidence="4 17">Cytoplasm</location>
    </subcellularLocation>
</comment>
<accession>A0A014L6V0</accession>
<keyword evidence="15 17" id="KW-0460">Magnesium</keyword>
<feature type="binding site" evidence="20">
    <location>
        <position position="459"/>
    </location>
    <ligand>
        <name>Mg(2+)</name>
        <dbReference type="ChEBI" id="CHEBI:18420"/>
    </ligand>
</feature>
<evidence type="ECO:0000256" key="20">
    <source>
        <dbReference type="PIRSR" id="PIRSR000732-3"/>
    </source>
</evidence>
<dbReference type="STRING" id="1188239.MOVI_3360"/>
<evidence type="ECO:0000256" key="5">
    <source>
        <dbReference type="ARBA" id="ARBA00007837"/>
    </source>
</evidence>
<dbReference type="Gene3D" id="3.50.30.10">
    <property type="entry name" value="Phosphohistidine domain"/>
    <property type="match status" value="1"/>
</dbReference>
<evidence type="ECO:0000256" key="6">
    <source>
        <dbReference type="ARBA" id="ARBA00012232"/>
    </source>
</evidence>
<evidence type="ECO:0000259" key="23">
    <source>
        <dbReference type="Pfam" id="PF02896"/>
    </source>
</evidence>
<dbReference type="Pfam" id="PF00391">
    <property type="entry name" value="PEP-utilizers"/>
    <property type="match status" value="1"/>
</dbReference>
<dbReference type="PANTHER" id="PTHR46244:SF3">
    <property type="entry name" value="PHOSPHOENOLPYRUVATE-PROTEIN PHOSPHOTRANSFERASE"/>
    <property type="match status" value="1"/>
</dbReference>
<evidence type="ECO:0000256" key="12">
    <source>
        <dbReference type="ARBA" id="ARBA00022683"/>
    </source>
</evidence>
<dbReference type="RefSeq" id="WP_044284178.1">
    <property type="nucleotide sequence ID" value="NZ_JFAD01000017.1"/>
</dbReference>
<evidence type="ECO:0000256" key="17">
    <source>
        <dbReference type="PIRNR" id="PIRNR000732"/>
    </source>
</evidence>
<sequence length="578" mass="64586">MSKFRSYKFKGIGASSGISIAKVFKLTEQKIEISDAKITDIDAEIKIFQDGVQKSVEQIEKIKKLATKLNQDELEILDAHILIATDPVLEDDTINLIKSGYSAAYSLKETAKNHTNFLLETGDEYLMGRAVDIKDASQRIIKNILNLEIIDLSAIDEDVIIVADDLKPSDTAQLNEYVKGFATNIGSKTSHSAIMARSLEIPAILGIGDILEKAEAGDILAINGDLGQGILNPSESEIKEFEILKQEYENEKAKLQDYLNKESKSADGKKVVIAANIGSVDDSYAAKKVNADEIGLFRSEFLYMDNQNWPTEDEQFFSYKAVLETQNPKKVVVRTLDIGGDKTLKYFDFAKEMNPFLGYRAIRLSLDKTDIFKTQLRALVRASEFGNLAIMFPMVATLDEFFAAKAIFEQVYQEVIRENPKVAKREDIKIGIMIEIPISAIHADQFAKYVDFFSIGTNDLIQYSFAADRMNEKVAYLYQTLNPGLLKLIKMAIDAAHKHGKWIGMCGEMAGDINAVPLLLGLGLDEFSVSTSSVLKVKKLISDLNYEQMVKIANEALQFDTESEVVKYLESLNLIRHK</sequence>
<feature type="domain" description="PEP-utilising enzyme C-terminal" evidence="23">
    <location>
        <begin position="253"/>
        <end position="544"/>
    </location>
</feature>
<dbReference type="SUPFAM" id="SSF51621">
    <property type="entry name" value="Phosphoenolpyruvate/pyruvate domain"/>
    <property type="match status" value="1"/>
</dbReference>
<evidence type="ECO:0000256" key="4">
    <source>
        <dbReference type="ARBA" id="ARBA00004496"/>
    </source>
</evidence>
<feature type="binding site" evidence="19">
    <location>
        <position position="334"/>
    </location>
    <ligand>
        <name>phosphoenolpyruvate</name>
        <dbReference type="ChEBI" id="CHEBI:58702"/>
    </ligand>
</feature>
<evidence type="ECO:0000256" key="19">
    <source>
        <dbReference type="PIRSR" id="PIRSR000732-2"/>
    </source>
</evidence>
<feature type="binding site" evidence="19">
    <location>
        <position position="298"/>
    </location>
    <ligand>
        <name>phosphoenolpyruvate</name>
        <dbReference type="ChEBI" id="CHEBI:58702"/>
    </ligand>
</feature>
<dbReference type="InterPro" id="IPR000121">
    <property type="entry name" value="PEP_util_C"/>
</dbReference>
<dbReference type="GO" id="GO:0008965">
    <property type="term" value="F:phosphoenolpyruvate-protein phosphotransferase activity"/>
    <property type="evidence" value="ECO:0007669"/>
    <property type="project" value="UniProtKB-EC"/>
</dbReference>
<evidence type="ECO:0000313" key="25">
    <source>
        <dbReference type="EMBL" id="EXU61144.1"/>
    </source>
</evidence>
<evidence type="ECO:0000256" key="3">
    <source>
        <dbReference type="ARBA" id="ARBA00002728"/>
    </source>
</evidence>
<feature type="binding site" evidence="19">
    <location>
        <begin position="458"/>
        <end position="459"/>
    </location>
    <ligand>
        <name>phosphoenolpyruvate</name>
        <dbReference type="ChEBI" id="CHEBI:58702"/>
    </ligand>
</feature>
<dbReference type="InterPro" id="IPR024692">
    <property type="entry name" value="PTS_EI"/>
</dbReference>
<dbReference type="InterPro" id="IPR036618">
    <property type="entry name" value="PtsI_HPr-bd_sf"/>
</dbReference>
<evidence type="ECO:0000256" key="1">
    <source>
        <dbReference type="ARBA" id="ARBA00000683"/>
    </source>
</evidence>
<proteinExistence type="inferred from homology"/>
<dbReference type="GO" id="GO:0016301">
    <property type="term" value="F:kinase activity"/>
    <property type="evidence" value="ECO:0007669"/>
    <property type="project" value="UniProtKB-KW"/>
</dbReference>
<feature type="binding site" evidence="19">
    <location>
        <position position="469"/>
    </location>
    <ligand>
        <name>phosphoenolpyruvate</name>
        <dbReference type="ChEBI" id="CHEBI:58702"/>
    </ligand>
</feature>
<keyword evidence="21" id="KW-0175">Coiled coil</keyword>
<feature type="coiled-coil region" evidence="21">
    <location>
        <begin position="231"/>
        <end position="265"/>
    </location>
</feature>
<keyword evidence="9 17" id="KW-0963">Cytoplasm</keyword>
<evidence type="ECO:0000256" key="21">
    <source>
        <dbReference type="SAM" id="Coils"/>
    </source>
</evidence>
<evidence type="ECO:0000256" key="14">
    <source>
        <dbReference type="ARBA" id="ARBA00022777"/>
    </source>
</evidence>
<keyword evidence="10 17" id="KW-0762">Sugar transport</keyword>
<dbReference type="PIRSF" id="PIRSF000732">
    <property type="entry name" value="PTS_enzyme_I"/>
    <property type="match status" value="1"/>
</dbReference>
<dbReference type="Gene3D" id="1.10.274.10">
    <property type="entry name" value="PtsI, HPr-binding domain"/>
    <property type="match status" value="1"/>
</dbReference>
<evidence type="ECO:0000256" key="10">
    <source>
        <dbReference type="ARBA" id="ARBA00022597"/>
    </source>
</evidence>
<dbReference type="PATRIC" id="fig|1188239.3.peg.821"/>
<evidence type="ECO:0000259" key="22">
    <source>
        <dbReference type="Pfam" id="PF00391"/>
    </source>
</evidence>
<keyword evidence="12 17" id="KW-0598">Phosphotransferase system</keyword>
<name>A0A014L6V0_9BACT</name>
<feature type="active site" description="Tele-phosphohistidine intermediate" evidence="18">
    <location>
        <position position="191"/>
    </location>
</feature>
<keyword evidence="14 17" id="KW-0418">Kinase</keyword>
<gene>
    <name evidence="25" type="primary">ptsI</name>
    <name evidence="25" type="ORF">MOVI_3360</name>
</gene>
<dbReference type="AlphaFoldDB" id="A0A014L6V0"/>
<dbReference type="PRINTS" id="PR01736">
    <property type="entry name" value="PHPHTRNFRASE"/>
</dbReference>
<evidence type="ECO:0000313" key="26">
    <source>
        <dbReference type="Proteomes" id="UP000020977"/>
    </source>
</evidence>
<evidence type="ECO:0000256" key="9">
    <source>
        <dbReference type="ARBA" id="ARBA00022490"/>
    </source>
</evidence>
<dbReference type="PANTHER" id="PTHR46244">
    <property type="entry name" value="PHOSPHOENOLPYRUVATE-PROTEIN PHOSPHOTRANSFERASE"/>
    <property type="match status" value="1"/>
</dbReference>
<feature type="domain" description="Phosphotransferase system enzyme I N-terminal" evidence="24">
    <location>
        <begin position="10"/>
        <end position="129"/>
    </location>
</feature>
<dbReference type="PROSITE" id="PS00742">
    <property type="entry name" value="PEP_ENZYMES_2"/>
    <property type="match status" value="1"/>
</dbReference>
<organism evidence="25 26">
    <name type="scientific">Mesomycoplasma ovipneumoniae 14811</name>
    <dbReference type="NCBI Taxonomy" id="1188239"/>
    <lineage>
        <taxon>Bacteria</taxon>
        <taxon>Bacillati</taxon>
        <taxon>Mycoplasmatota</taxon>
        <taxon>Mycoplasmoidales</taxon>
        <taxon>Metamycoplasmataceae</taxon>
        <taxon>Mesomycoplasma</taxon>
    </lineage>
</organism>
<dbReference type="InterPro" id="IPR040442">
    <property type="entry name" value="Pyrv_kinase-like_dom_sf"/>
</dbReference>
<dbReference type="eggNOG" id="COG1080">
    <property type="taxonomic scope" value="Bacteria"/>
</dbReference>
<dbReference type="Pfam" id="PF05524">
    <property type="entry name" value="PEP-utilisers_N"/>
    <property type="match status" value="1"/>
</dbReference>
<evidence type="ECO:0000256" key="8">
    <source>
        <dbReference type="ARBA" id="ARBA00022448"/>
    </source>
</evidence>
<evidence type="ECO:0000256" key="7">
    <source>
        <dbReference type="ARBA" id="ARBA00016544"/>
    </source>
</evidence>
<evidence type="ECO:0000256" key="16">
    <source>
        <dbReference type="ARBA" id="ARBA00033235"/>
    </source>
</evidence>
<feature type="binding site" evidence="20">
    <location>
        <position position="435"/>
    </location>
    <ligand>
        <name>Mg(2+)</name>
        <dbReference type="ChEBI" id="CHEBI:18420"/>
    </ligand>
</feature>
<keyword evidence="13 17" id="KW-0479">Metal-binding</keyword>
<comment type="catalytic activity">
    <reaction evidence="1 17">
        <text>L-histidyl-[protein] + phosphoenolpyruvate = N(pros)-phospho-L-histidyl-[protein] + pyruvate</text>
        <dbReference type="Rhea" id="RHEA:23880"/>
        <dbReference type="Rhea" id="RHEA-COMP:9745"/>
        <dbReference type="Rhea" id="RHEA-COMP:9746"/>
        <dbReference type="ChEBI" id="CHEBI:15361"/>
        <dbReference type="ChEBI" id="CHEBI:29979"/>
        <dbReference type="ChEBI" id="CHEBI:58702"/>
        <dbReference type="ChEBI" id="CHEBI:64837"/>
        <dbReference type="EC" id="2.7.3.9"/>
    </reaction>
</comment>
<dbReference type="InterPro" id="IPR008279">
    <property type="entry name" value="PEP-util_enz_mobile_dom"/>
</dbReference>
<dbReference type="InterPro" id="IPR015813">
    <property type="entry name" value="Pyrv/PenolPyrv_kinase-like_dom"/>
</dbReference>
<dbReference type="GO" id="GO:0046872">
    <property type="term" value="F:metal ion binding"/>
    <property type="evidence" value="ECO:0007669"/>
    <property type="project" value="UniProtKB-KW"/>
</dbReference>
<evidence type="ECO:0000259" key="24">
    <source>
        <dbReference type="Pfam" id="PF05524"/>
    </source>
</evidence>
<comment type="similarity">
    <text evidence="5 17">Belongs to the PEP-utilizing enzyme family.</text>
</comment>
<dbReference type="Gene3D" id="3.20.20.60">
    <property type="entry name" value="Phosphoenolpyruvate-binding domains"/>
    <property type="match status" value="1"/>
</dbReference>
<keyword evidence="11 17" id="KW-0808">Transferase</keyword>
<reference evidence="25 26" key="1">
    <citation type="submission" date="2014-03" db="EMBL/GenBank/DDBJ databases">
        <title>Genome sequence of Mycoplasma ovipneumoniae strain 14811.</title>
        <authorList>
            <person name="Sirand-Pugnet P."/>
            <person name="Breton M."/>
            <person name="Dordet-Frisoni E."/>
            <person name="Baranowski E."/>
            <person name="Barre A."/>
            <person name="Couture C."/>
            <person name="Dupuy V."/>
            <person name="Gaurivaud P."/>
            <person name="Jacob D."/>
            <person name="Lemaitre C."/>
            <person name="Manso-Silvan L."/>
            <person name="Nikolski M."/>
            <person name="Nouvel L.-X."/>
            <person name="Poumarat F."/>
            <person name="Tardy F."/>
            <person name="Thebault P."/>
            <person name="Theil S."/>
            <person name="Citti C."/>
            <person name="Thiaucourt F."/>
            <person name="Blanchard A."/>
        </authorList>
    </citation>
    <scope>NUCLEOTIDE SEQUENCE [LARGE SCALE GENOMIC DNA]</scope>
    <source>
        <strain evidence="25 26">14811</strain>
    </source>
</reference>
<dbReference type="InterPro" id="IPR008731">
    <property type="entry name" value="PTS_EIN"/>
</dbReference>
<dbReference type="EC" id="2.7.3.9" evidence="6 17"/>
<evidence type="ECO:0000256" key="13">
    <source>
        <dbReference type="ARBA" id="ARBA00022723"/>
    </source>
</evidence>
<dbReference type="InterPro" id="IPR050499">
    <property type="entry name" value="PEP-utilizing_PTS_enzyme"/>
</dbReference>
<evidence type="ECO:0000256" key="18">
    <source>
        <dbReference type="PIRSR" id="PIRSR000732-1"/>
    </source>
</evidence>
<comment type="cofactor">
    <cofactor evidence="2 17 20">
        <name>Mg(2+)</name>
        <dbReference type="ChEBI" id="CHEBI:18420"/>
    </cofactor>
</comment>
<dbReference type="GO" id="GO:0005737">
    <property type="term" value="C:cytoplasm"/>
    <property type="evidence" value="ECO:0007669"/>
    <property type="project" value="UniProtKB-SubCell"/>
</dbReference>
<comment type="function">
    <text evidence="3 17">General (non sugar-specific) component of the phosphoenolpyruvate-dependent sugar phosphotransferase system (sugar PTS). This major carbohydrate active-transport system catalyzes the phosphorylation of incoming sugar substrates concomitantly with their translocation across the cell membrane. Enzyme I transfers the phosphoryl group from phosphoenolpyruvate (PEP) to the phosphoryl carrier protein (HPr).</text>
</comment>
<feature type="domain" description="PEP-utilising enzyme mobile" evidence="22">
    <location>
        <begin position="155"/>
        <end position="227"/>
    </location>
</feature>
<dbReference type="Pfam" id="PF02896">
    <property type="entry name" value="PEP-utilizers_C"/>
    <property type="match status" value="1"/>
</dbReference>
<protein>
    <recommendedName>
        <fullName evidence="7 17">Phosphoenolpyruvate-protein phosphotransferase</fullName>
        <ecNumber evidence="6 17">2.7.3.9</ecNumber>
    </recommendedName>
    <alternativeName>
        <fullName evidence="16 17">Phosphotransferase system, enzyme I</fullName>
    </alternativeName>
</protein>
<evidence type="ECO:0000256" key="2">
    <source>
        <dbReference type="ARBA" id="ARBA00001946"/>
    </source>
</evidence>
<dbReference type="SUPFAM" id="SSF47831">
    <property type="entry name" value="Enzyme I of the PEP:sugar phosphotransferase system HPr-binding (sub)domain"/>
    <property type="match status" value="1"/>
</dbReference>
<keyword evidence="8 17" id="KW-0813">Transport</keyword>
<keyword evidence="25" id="KW-0670">Pyruvate</keyword>
<evidence type="ECO:0000256" key="11">
    <source>
        <dbReference type="ARBA" id="ARBA00022679"/>
    </source>
</evidence>
<comment type="caution">
    <text evidence="25">The sequence shown here is derived from an EMBL/GenBank/DDBJ whole genome shotgun (WGS) entry which is preliminary data.</text>
</comment>